<comment type="caution">
    <text evidence="7">The sequence shown here is derived from an EMBL/GenBank/DDBJ whole genome shotgun (WGS) entry which is preliminary data.</text>
</comment>
<evidence type="ECO:0000313" key="7">
    <source>
        <dbReference type="EMBL" id="MFD1685230.1"/>
    </source>
</evidence>
<evidence type="ECO:0000256" key="6">
    <source>
        <dbReference type="SAM" id="Phobius"/>
    </source>
</evidence>
<feature type="transmembrane region" description="Helical" evidence="6">
    <location>
        <begin position="115"/>
        <end position="132"/>
    </location>
</feature>
<evidence type="ECO:0000256" key="3">
    <source>
        <dbReference type="ARBA" id="ARBA00022692"/>
    </source>
</evidence>
<keyword evidence="4 6" id="KW-1133">Transmembrane helix</keyword>
<proteinExistence type="predicted"/>
<keyword evidence="3 6" id="KW-0812">Transmembrane</keyword>
<dbReference type="Pfam" id="PF02361">
    <property type="entry name" value="CbiQ"/>
    <property type="match status" value="1"/>
</dbReference>
<organism evidence="7 8">
    <name type="scientific">Halobellus litoreus</name>
    <dbReference type="NCBI Taxonomy" id="755310"/>
    <lineage>
        <taxon>Archaea</taxon>
        <taxon>Methanobacteriati</taxon>
        <taxon>Methanobacteriota</taxon>
        <taxon>Stenosarchaea group</taxon>
        <taxon>Halobacteria</taxon>
        <taxon>Halobacteriales</taxon>
        <taxon>Haloferacaceae</taxon>
        <taxon>Halobellus</taxon>
    </lineage>
</organism>
<evidence type="ECO:0000256" key="2">
    <source>
        <dbReference type="ARBA" id="ARBA00022475"/>
    </source>
</evidence>
<dbReference type="Proteomes" id="UP001597092">
    <property type="component" value="Unassembled WGS sequence"/>
</dbReference>
<comment type="subcellular location">
    <subcellularLocation>
        <location evidence="1">Membrane</location>
        <topology evidence="1">Multi-pass membrane protein</topology>
    </subcellularLocation>
</comment>
<dbReference type="GO" id="GO:0005886">
    <property type="term" value="C:plasma membrane"/>
    <property type="evidence" value="ECO:0007669"/>
    <property type="project" value="UniProtKB-ARBA"/>
</dbReference>
<evidence type="ECO:0000256" key="4">
    <source>
        <dbReference type="ARBA" id="ARBA00022989"/>
    </source>
</evidence>
<feature type="transmembrane region" description="Helical" evidence="6">
    <location>
        <begin position="20"/>
        <end position="52"/>
    </location>
</feature>
<dbReference type="PANTHER" id="PTHR34857">
    <property type="entry name" value="SLL0384 PROTEIN"/>
    <property type="match status" value="1"/>
</dbReference>
<dbReference type="InterPro" id="IPR003339">
    <property type="entry name" value="ABC/ECF_trnsptr_transmembrane"/>
</dbReference>
<feature type="transmembrane region" description="Helical" evidence="6">
    <location>
        <begin position="152"/>
        <end position="170"/>
    </location>
</feature>
<dbReference type="AlphaFoldDB" id="A0ABD6DVH9"/>
<dbReference type="InterPro" id="IPR051611">
    <property type="entry name" value="ECF_transporter_component"/>
</dbReference>
<evidence type="ECO:0000256" key="1">
    <source>
        <dbReference type="ARBA" id="ARBA00004141"/>
    </source>
</evidence>
<keyword evidence="5 6" id="KW-0472">Membrane</keyword>
<dbReference type="CDD" id="cd16914">
    <property type="entry name" value="EcfT"/>
    <property type="match status" value="1"/>
</dbReference>
<accession>A0ABD6DVH9</accession>
<dbReference type="PANTHER" id="PTHR34857:SF2">
    <property type="entry name" value="SLL0384 PROTEIN"/>
    <property type="match status" value="1"/>
</dbReference>
<keyword evidence="2" id="KW-1003">Cell membrane</keyword>
<dbReference type="EMBL" id="JBHUDP010000002">
    <property type="protein sequence ID" value="MFD1685230.1"/>
    <property type="molecule type" value="Genomic_DNA"/>
</dbReference>
<protein>
    <submittedName>
        <fullName evidence="7">Energy-coupling factor transporter transmembrane component T family protein</fullName>
    </submittedName>
</protein>
<evidence type="ECO:0000313" key="8">
    <source>
        <dbReference type="Proteomes" id="UP001597092"/>
    </source>
</evidence>
<gene>
    <name evidence="7" type="ORF">ACFSAS_06330</name>
</gene>
<evidence type="ECO:0000256" key="5">
    <source>
        <dbReference type="ARBA" id="ARBA00023136"/>
    </source>
</evidence>
<keyword evidence="8" id="KW-1185">Reference proteome</keyword>
<reference evidence="7 8" key="1">
    <citation type="journal article" date="2019" name="Int. J. Syst. Evol. Microbiol.">
        <title>The Global Catalogue of Microorganisms (GCM) 10K type strain sequencing project: providing services to taxonomists for standard genome sequencing and annotation.</title>
        <authorList>
            <consortium name="The Broad Institute Genomics Platform"/>
            <consortium name="The Broad Institute Genome Sequencing Center for Infectious Disease"/>
            <person name="Wu L."/>
            <person name="Ma J."/>
        </authorList>
    </citation>
    <scope>NUCLEOTIDE SEQUENCE [LARGE SCALE GENOMIC DNA]</scope>
    <source>
        <strain evidence="7 8">CGMCC 1.10387</strain>
    </source>
</reference>
<sequence length="253" mass="26522">MLTYAPGDSLAHRLDPRTKLLAQAAFAAAAFAHTTPRGLVVATVVAAAFLAAGRLSPLRALRGYLPALPFLAAGPLISVVDVGIGVGPDPATWTAGAGASAWSFGIDLAAATDPLLASYRVLLILLVSAVYLHTTPVRDSRAAIQRFVPGRVGRLLGVGVALVFRFLPLLRSDLRSVREASAARLGAERPLRERMQLVAAAGIRRAFGRADRLALALRARCFAWNPTLPALRFGRLDGLGLLVVAALAGSVLL</sequence>
<feature type="transmembrane region" description="Helical" evidence="6">
    <location>
        <begin position="64"/>
        <end position="86"/>
    </location>
</feature>
<name>A0ABD6DVH9_9EURY</name>
<dbReference type="RefSeq" id="WP_256306803.1">
    <property type="nucleotide sequence ID" value="NZ_JANHAW010000001.1"/>
</dbReference>